<dbReference type="Pfam" id="PF14322">
    <property type="entry name" value="SusD-like_3"/>
    <property type="match status" value="1"/>
</dbReference>
<protein>
    <submittedName>
        <fullName evidence="8">Membrane protein</fullName>
    </submittedName>
</protein>
<dbReference type="Gene3D" id="1.25.40.390">
    <property type="match status" value="1"/>
</dbReference>
<dbReference type="InterPro" id="IPR033985">
    <property type="entry name" value="SusD-like_N"/>
</dbReference>
<gene>
    <name evidence="8" type="ORF">GCM10010832_26040</name>
</gene>
<dbReference type="CDD" id="cd08977">
    <property type="entry name" value="SusD"/>
    <property type="match status" value="1"/>
</dbReference>
<dbReference type="Gene3D" id="1.25.40.900">
    <property type="match status" value="1"/>
</dbReference>
<sequence>MKKVILFISIFAILGCSDFLDRDPVEQTSTEQQLSSLEGVLQALNGSYREYEELKSSIHFVFADAFGGNVKFAPNQQGIPNIDPLFETVYTLNEEANAATYTSYYNGMYQLIYSVNQILLNVDDLPDASPEKINQIKAECLSIRASAHFELLNLFAQDYNFTADASHLGIVYAMDILEAGVDFPSRNTVQETFDLIEADLQDALQLYTSTSAIDFGASISYFNALNTRALLSRVYLYANRWEDAITYSSQVLSQQSQLTPREELVNQWSQFSPISETLLEFTPPISSDDGTTRSSVSGYYAIITNNDGEVIDNERYSASLDLVELYEENDIRGLGGLLETFEINTETPDGVEALPYHFVRKYPGDSGTMFMRLAEMYLNRAEANAKLGNETAAIADLMQIRLRANPNAGPINLSGEDLVEEILLERRRELAFEGHLFFDLMRNQKDLIRNDGCTIGNCNVNYPNFRFIMPIPLASELINENMEQNEGY</sequence>
<dbReference type="Pfam" id="PF07980">
    <property type="entry name" value="SusD_RagB"/>
    <property type="match status" value="1"/>
</dbReference>
<evidence type="ECO:0000256" key="1">
    <source>
        <dbReference type="ARBA" id="ARBA00004442"/>
    </source>
</evidence>
<comment type="similarity">
    <text evidence="2">Belongs to the SusD family.</text>
</comment>
<keyword evidence="4" id="KW-0472">Membrane</keyword>
<dbReference type="Gene3D" id="2.20.20.130">
    <property type="match status" value="1"/>
</dbReference>
<evidence type="ECO:0000259" key="7">
    <source>
        <dbReference type="Pfam" id="PF14322"/>
    </source>
</evidence>
<comment type="caution">
    <text evidence="8">The sequence shown here is derived from an EMBL/GenBank/DDBJ whole genome shotgun (WGS) entry which is preliminary data.</text>
</comment>
<evidence type="ECO:0000313" key="8">
    <source>
        <dbReference type="EMBL" id="GGE44851.1"/>
    </source>
</evidence>
<evidence type="ECO:0000256" key="2">
    <source>
        <dbReference type="ARBA" id="ARBA00006275"/>
    </source>
</evidence>
<dbReference type="PROSITE" id="PS51257">
    <property type="entry name" value="PROKAR_LIPOPROTEIN"/>
    <property type="match status" value="1"/>
</dbReference>
<dbReference type="EMBL" id="BMGM01000014">
    <property type="protein sequence ID" value="GGE44851.1"/>
    <property type="molecule type" value="Genomic_DNA"/>
</dbReference>
<evidence type="ECO:0000256" key="5">
    <source>
        <dbReference type="ARBA" id="ARBA00023237"/>
    </source>
</evidence>
<feature type="domain" description="RagB/SusD" evidence="6">
    <location>
        <begin position="368"/>
        <end position="488"/>
    </location>
</feature>
<keyword evidence="9" id="KW-1185">Reference proteome</keyword>
<keyword evidence="3" id="KW-0732">Signal</keyword>
<dbReference type="Proteomes" id="UP000599179">
    <property type="component" value="Unassembled WGS sequence"/>
</dbReference>
<dbReference type="InterPro" id="IPR012944">
    <property type="entry name" value="SusD_RagB_dom"/>
</dbReference>
<evidence type="ECO:0000313" key="9">
    <source>
        <dbReference type="Proteomes" id="UP000599179"/>
    </source>
</evidence>
<dbReference type="SUPFAM" id="SSF48452">
    <property type="entry name" value="TPR-like"/>
    <property type="match status" value="1"/>
</dbReference>
<evidence type="ECO:0000259" key="6">
    <source>
        <dbReference type="Pfam" id="PF07980"/>
    </source>
</evidence>
<dbReference type="InterPro" id="IPR011990">
    <property type="entry name" value="TPR-like_helical_dom_sf"/>
</dbReference>
<dbReference type="RefSeq" id="WP_188459594.1">
    <property type="nucleotide sequence ID" value="NZ_BMGM01000014.1"/>
</dbReference>
<reference evidence="9" key="1">
    <citation type="journal article" date="2019" name="Int. J. Syst. Evol. Microbiol.">
        <title>The Global Catalogue of Microorganisms (GCM) 10K type strain sequencing project: providing services to taxonomists for standard genome sequencing and annotation.</title>
        <authorList>
            <consortium name="The Broad Institute Genomics Platform"/>
            <consortium name="The Broad Institute Genome Sequencing Center for Infectious Disease"/>
            <person name="Wu L."/>
            <person name="Ma J."/>
        </authorList>
    </citation>
    <scope>NUCLEOTIDE SEQUENCE [LARGE SCALE GENOMIC DNA]</scope>
    <source>
        <strain evidence="9">CGMCC 1.12931</strain>
    </source>
</reference>
<keyword evidence="5" id="KW-0998">Cell outer membrane</keyword>
<name>A0ABQ1SPL4_9FLAO</name>
<accession>A0ABQ1SPL4</accession>
<feature type="domain" description="SusD-like N-terminal" evidence="7">
    <location>
        <begin position="91"/>
        <end position="236"/>
    </location>
</feature>
<comment type="subcellular location">
    <subcellularLocation>
        <location evidence="1">Cell outer membrane</location>
    </subcellularLocation>
</comment>
<proteinExistence type="inferred from homology"/>
<evidence type="ECO:0000256" key="3">
    <source>
        <dbReference type="ARBA" id="ARBA00022729"/>
    </source>
</evidence>
<organism evidence="8 9">
    <name type="scientific">Psychroflexus planctonicus</name>
    <dbReference type="NCBI Taxonomy" id="1526575"/>
    <lineage>
        <taxon>Bacteria</taxon>
        <taxon>Pseudomonadati</taxon>
        <taxon>Bacteroidota</taxon>
        <taxon>Flavobacteriia</taxon>
        <taxon>Flavobacteriales</taxon>
        <taxon>Flavobacteriaceae</taxon>
        <taxon>Psychroflexus</taxon>
    </lineage>
</organism>
<evidence type="ECO:0000256" key="4">
    <source>
        <dbReference type="ARBA" id="ARBA00023136"/>
    </source>
</evidence>